<keyword evidence="16" id="KW-1185">Reference proteome</keyword>
<dbReference type="InterPro" id="IPR013178">
    <property type="entry name" value="Histone_AcTrfase_Rtt109/CBP"/>
</dbReference>
<evidence type="ECO:0000313" key="15">
    <source>
        <dbReference type="EMBL" id="CAB3374767.1"/>
    </source>
</evidence>
<evidence type="ECO:0000256" key="6">
    <source>
        <dbReference type="ARBA" id="ARBA00022833"/>
    </source>
</evidence>
<dbReference type="GO" id="GO:0004402">
    <property type="term" value="F:histone acetyltransferase activity"/>
    <property type="evidence" value="ECO:0007669"/>
    <property type="project" value="InterPro"/>
</dbReference>
<evidence type="ECO:0000256" key="1">
    <source>
        <dbReference type="ARBA" id="ARBA00004123"/>
    </source>
</evidence>
<keyword evidence="10" id="KW-0539">Nucleus</keyword>
<feature type="zinc finger region" description="TAZ-type" evidence="12">
    <location>
        <begin position="186"/>
        <end position="281"/>
    </location>
</feature>
<proteinExistence type="predicted"/>
<sequence length="857" mass="96491">MTLDVMSPPLEIPKVESENEAPLKLKALLHALKCGQRQARAETEFPQQGCNYPECKEMKDLMTHMLICFKGELCMTSFCFLSKCNLSHWMECTEQDCAFCSPIRQTNESTENSKDKEHGVNPLINTIDTVVKYAAMGIIDDIDIDSVDSPMRTTQRTEISARFNSSCVINTLQKYDLEMLLDLEVPSSGMDPFHKRQALTIVGCICYRRGTDTNSGDGARQAQQQMCSHELCNAMRIDFSHVETCDEKGKSCDMPHCPLTRQLLAHWKQCKDLVCPVCPFGCKKGVEGVEPLDFFCYLREVKASPPVNETNTVFGHNKHQLATWKATCSSFHSPYTQNQLCKMRQAPKISLPGNETLEAKQPLLIGASPDIQSKHWHSKVLLHARYCVLKEQCSYPVCQVCCPSWQTTITLKKCTQDQNTEAALPTSETDPQPGTSSENAAGASSSNVGDFIRRLTWVSLPKKRYNMHATMIPDKDFNEILAMRISINRDRIQGKKDYFVQILKVIQASALDTLRHFVASQCYTNEVIAEPFNPSCVLSTIKEYDLKDRILGVESILGMSLFQKQQALTLISYICHIRERNQSKSCIENKCTEHPTCTFMKIDFDHVVACRKGNWCVEPDCSPTHRLINHWENCFDKLCDNLCLSLTLYLESTCKMIEAPEIPVAHEPLPENETFQADQPLLKDLPQQSVSSIIESIEIKHWQLKVLLHAKHCDKQQKCFYNGDCKTMKDVLNHMKTCSDEDQSCKVDFCISSRDVLLHKKNCIDSDCPICPPPLQTTISLEQSATGQKTLPTSETGAAAAADPQPGTSSENAAGASSSSDVEDCGRMEPWVSLPDDRYDICVEMNTEVSFKFKFRT</sequence>
<keyword evidence="9" id="KW-0804">Transcription</keyword>
<evidence type="ECO:0000256" key="8">
    <source>
        <dbReference type="ARBA" id="ARBA00023015"/>
    </source>
</evidence>
<dbReference type="GO" id="GO:0045944">
    <property type="term" value="P:positive regulation of transcription by RNA polymerase II"/>
    <property type="evidence" value="ECO:0007669"/>
    <property type="project" value="TreeGrafter"/>
</dbReference>
<dbReference type="PANTHER" id="PTHR13808:SF1">
    <property type="entry name" value="HISTONE ACETYLTRANSFERASE"/>
    <property type="match status" value="1"/>
</dbReference>
<evidence type="ECO:0000256" key="10">
    <source>
        <dbReference type="ARBA" id="ARBA00023242"/>
    </source>
</evidence>
<evidence type="ECO:0000313" key="16">
    <source>
        <dbReference type="Proteomes" id="UP000494165"/>
    </source>
</evidence>
<feature type="compositionally biased region" description="Low complexity" evidence="13">
    <location>
        <begin position="436"/>
        <end position="445"/>
    </location>
</feature>
<protein>
    <recommendedName>
        <fullName evidence="2">histone acetyltransferase</fullName>
        <ecNumber evidence="2">2.3.1.48</ecNumber>
    </recommendedName>
</protein>
<evidence type="ECO:0000256" key="3">
    <source>
        <dbReference type="ARBA" id="ARBA00022679"/>
    </source>
</evidence>
<dbReference type="GO" id="GO:0005667">
    <property type="term" value="C:transcription regulator complex"/>
    <property type="evidence" value="ECO:0007669"/>
    <property type="project" value="TreeGrafter"/>
</dbReference>
<dbReference type="InterPro" id="IPR035898">
    <property type="entry name" value="TAZ_dom_sf"/>
</dbReference>
<evidence type="ECO:0000256" key="7">
    <source>
        <dbReference type="ARBA" id="ARBA00022853"/>
    </source>
</evidence>
<feature type="domain" description="TAZ-type" evidence="14">
    <location>
        <begin position="186"/>
        <end position="281"/>
    </location>
</feature>
<dbReference type="GO" id="GO:0003713">
    <property type="term" value="F:transcription coactivator activity"/>
    <property type="evidence" value="ECO:0007669"/>
    <property type="project" value="TreeGrafter"/>
</dbReference>
<feature type="region of interest" description="Disordered" evidence="13">
    <location>
        <begin position="783"/>
        <end position="827"/>
    </location>
</feature>
<feature type="region of interest" description="Disordered" evidence="13">
    <location>
        <begin position="422"/>
        <end position="445"/>
    </location>
</feature>
<organism evidence="15 16">
    <name type="scientific">Cloeon dipterum</name>
    <dbReference type="NCBI Taxonomy" id="197152"/>
    <lineage>
        <taxon>Eukaryota</taxon>
        <taxon>Metazoa</taxon>
        <taxon>Ecdysozoa</taxon>
        <taxon>Arthropoda</taxon>
        <taxon>Hexapoda</taxon>
        <taxon>Insecta</taxon>
        <taxon>Pterygota</taxon>
        <taxon>Palaeoptera</taxon>
        <taxon>Ephemeroptera</taxon>
        <taxon>Pisciforma</taxon>
        <taxon>Baetidae</taxon>
        <taxon>Cloeon</taxon>
    </lineage>
</organism>
<comment type="caution">
    <text evidence="15">The sequence shown here is derived from an EMBL/GenBank/DDBJ whole genome shotgun (WGS) entry which is preliminary data.</text>
</comment>
<evidence type="ECO:0000256" key="13">
    <source>
        <dbReference type="SAM" id="MobiDB-lite"/>
    </source>
</evidence>
<accession>A0A8S1D4G6</accession>
<keyword evidence="8" id="KW-0805">Transcription regulation</keyword>
<dbReference type="Gene3D" id="1.20.1020.10">
    <property type="entry name" value="TAZ domain"/>
    <property type="match status" value="4"/>
</dbReference>
<feature type="compositionally biased region" description="Polar residues" evidence="13">
    <location>
        <begin position="422"/>
        <end position="435"/>
    </location>
</feature>
<evidence type="ECO:0000256" key="2">
    <source>
        <dbReference type="ARBA" id="ARBA00013184"/>
    </source>
</evidence>
<evidence type="ECO:0000256" key="11">
    <source>
        <dbReference type="ARBA" id="ARBA00048017"/>
    </source>
</evidence>
<dbReference type="GO" id="GO:0031490">
    <property type="term" value="F:chromatin DNA binding"/>
    <property type="evidence" value="ECO:0007669"/>
    <property type="project" value="TreeGrafter"/>
</dbReference>
<dbReference type="OrthoDB" id="899at2759"/>
<keyword evidence="3" id="KW-0808">Transferase</keyword>
<feature type="domain" description="TAZ-type" evidence="14">
    <location>
        <begin position="679"/>
        <end position="774"/>
    </location>
</feature>
<dbReference type="InterPro" id="IPR000197">
    <property type="entry name" value="Znf_TAZ"/>
</dbReference>
<dbReference type="AlphaFoldDB" id="A0A8S1D4G6"/>
<feature type="domain" description="TAZ-type" evidence="14">
    <location>
        <begin position="555"/>
        <end position="646"/>
    </location>
</feature>
<name>A0A8S1D4G6_9INSE</name>
<dbReference type="GO" id="GO:0008270">
    <property type="term" value="F:zinc ion binding"/>
    <property type="evidence" value="ECO:0007669"/>
    <property type="project" value="UniProtKB-KW"/>
</dbReference>
<dbReference type="PANTHER" id="PTHR13808">
    <property type="entry name" value="CBP/P300-RELATED"/>
    <property type="match status" value="1"/>
</dbReference>
<evidence type="ECO:0000256" key="9">
    <source>
        <dbReference type="ARBA" id="ARBA00023163"/>
    </source>
</evidence>
<feature type="zinc finger region" description="TAZ-type" evidence="12">
    <location>
        <begin position="679"/>
        <end position="774"/>
    </location>
</feature>
<dbReference type="PROSITE" id="PS50134">
    <property type="entry name" value="ZF_TAZ"/>
    <property type="match status" value="4"/>
</dbReference>
<dbReference type="GO" id="GO:0000123">
    <property type="term" value="C:histone acetyltransferase complex"/>
    <property type="evidence" value="ECO:0007669"/>
    <property type="project" value="TreeGrafter"/>
</dbReference>
<keyword evidence="6 12" id="KW-0862">Zinc</keyword>
<keyword evidence="7" id="KW-0156">Chromatin regulator</keyword>
<reference evidence="15 16" key="1">
    <citation type="submission" date="2020-04" db="EMBL/GenBank/DDBJ databases">
        <authorList>
            <person name="Alioto T."/>
            <person name="Alioto T."/>
            <person name="Gomez Garrido J."/>
        </authorList>
    </citation>
    <scope>NUCLEOTIDE SEQUENCE [LARGE SCALE GENOMIC DNA]</scope>
</reference>
<evidence type="ECO:0000259" key="14">
    <source>
        <dbReference type="PROSITE" id="PS50134"/>
    </source>
</evidence>
<comment type="subcellular location">
    <subcellularLocation>
        <location evidence="1">Nucleus</location>
    </subcellularLocation>
</comment>
<feature type="zinc finger region" description="TAZ-type" evidence="12">
    <location>
        <begin position="8"/>
        <end position="103"/>
    </location>
</feature>
<dbReference type="EMBL" id="CADEPI010000103">
    <property type="protein sequence ID" value="CAB3374767.1"/>
    <property type="molecule type" value="Genomic_DNA"/>
</dbReference>
<feature type="zinc finger region" description="TAZ-type" evidence="12">
    <location>
        <begin position="555"/>
        <end position="646"/>
    </location>
</feature>
<keyword evidence="5 12" id="KW-0863">Zinc-finger</keyword>
<dbReference type="SMART" id="SM00551">
    <property type="entry name" value="ZnF_TAZ"/>
    <property type="match status" value="3"/>
</dbReference>
<dbReference type="Proteomes" id="UP000494165">
    <property type="component" value="Unassembled WGS sequence"/>
</dbReference>
<feature type="compositionally biased region" description="Polar residues" evidence="13">
    <location>
        <begin position="783"/>
        <end position="796"/>
    </location>
</feature>
<evidence type="ECO:0000256" key="5">
    <source>
        <dbReference type="ARBA" id="ARBA00022771"/>
    </source>
</evidence>
<dbReference type="EC" id="2.3.1.48" evidence="2"/>
<dbReference type="SUPFAM" id="SSF57933">
    <property type="entry name" value="TAZ domain"/>
    <property type="match status" value="4"/>
</dbReference>
<evidence type="ECO:0000256" key="12">
    <source>
        <dbReference type="PROSITE-ProRule" id="PRU00203"/>
    </source>
</evidence>
<gene>
    <name evidence="15" type="ORF">CLODIP_2_CD04779</name>
</gene>
<feature type="compositionally biased region" description="Low complexity" evidence="13">
    <location>
        <begin position="809"/>
        <end position="820"/>
    </location>
</feature>
<keyword evidence="4 12" id="KW-0479">Metal-binding</keyword>
<dbReference type="Pfam" id="PF02135">
    <property type="entry name" value="zf-TAZ"/>
    <property type="match status" value="3"/>
</dbReference>
<feature type="domain" description="TAZ-type" evidence="14">
    <location>
        <begin position="8"/>
        <end position="103"/>
    </location>
</feature>
<dbReference type="GO" id="GO:0005634">
    <property type="term" value="C:nucleus"/>
    <property type="evidence" value="ECO:0007669"/>
    <property type="project" value="UniProtKB-SubCell"/>
</dbReference>
<evidence type="ECO:0000256" key="4">
    <source>
        <dbReference type="ARBA" id="ARBA00022723"/>
    </source>
</evidence>
<comment type="catalytic activity">
    <reaction evidence="11">
        <text>L-lysyl-[protein] + acetyl-CoA = N(6)-acetyl-L-lysyl-[protein] + CoA + H(+)</text>
        <dbReference type="Rhea" id="RHEA:45948"/>
        <dbReference type="Rhea" id="RHEA-COMP:9752"/>
        <dbReference type="Rhea" id="RHEA-COMP:10731"/>
        <dbReference type="ChEBI" id="CHEBI:15378"/>
        <dbReference type="ChEBI" id="CHEBI:29969"/>
        <dbReference type="ChEBI" id="CHEBI:57287"/>
        <dbReference type="ChEBI" id="CHEBI:57288"/>
        <dbReference type="ChEBI" id="CHEBI:61930"/>
        <dbReference type="EC" id="2.3.1.48"/>
    </reaction>
</comment>